<gene>
    <name evidence="1" type="ORF">AQS8620_00034</name>
</gene>
<name>A0A1Y5RAF6_9RHOB</name>
<dbReference type="OrthoDB" id="7868042at2"/>
<evidence type="ECO:0000313" key="1">
    <source>
        <dbReference type="EMBL" id="SLN10339.1"/>
    </source>
</evidence>
<organism evidence="1 2">
    <name type="scientific">Aquimixticola soesokkakensis</name>
    <dbReference type="NCBI Taxonomy" id="1519096"/>
    <lineage>
        <taxon>Bacteria</taxon>
        <taxon>Pseudomonadati</taxon>
        <taxon>Pseudomonadota</taxon>
        <taxon>Alphaproteobacteria</taxon>
        <taxon>Rhodobacterales</taxon>
        <taxon>Paracoccaceae</taxon>
        <taxon>Aquimixticola</taxon>
    </lineage>
</organism>
<accession>A0A1Y5RAF6</accession>
<dbReference type="EMBL" id="FWFS01000001">
    <property type="protein sequence ID" value="SLN10339.1"/>
    <property type="molecule type" value="Genomic_DNA"/>
</dbReference>
<dbReference type="RefSeq" id="WP_085834807.1">
    <property type="nucleotide sequence ID" value="NZ_FWFS01000001.1"/>
</dbReference>
<protein>
    <submittedName>
        <fullName evidence="1">Uncharacterized protein</fullName>
    </submittedName>
</protein>
<dbReference type="Proteomes" id="UP000193862">
    <property type="component" value="Unassembled WGS sequence"/>
</dbReference>
<proteinExistence type="predicted"/>
<dbReference type="AlphaFoldDB" id="A0A1Y5RAF6"/>
<evidence type="ECO:0000313" key="2">
    <source>
        <dbReference type="Proteomes" id="UP000193862"/>
    </source>
</evidence>
<reference evidence="1 2" key="1">
    <citation type="submission" date="2017-03" db="EMBL/GenBank/DDBJ databases">
        <authorList>
            <person name="Afonso C.L."/>
            <person name="Miller P.J."/>
            <person name="Scott M.A."/>
            <person name="Spackman E."/>
            <person name="Goraichik I."/>
            <person name="Dimitrov K.M."/>
            <person name="Suarez D.L."/>
            <person name="Swayne D.E."/>
        </authorList>
    </citation>
    <scope>NUCLEOTIDE SEQUENCE [LARGE SCALE GENOMIC DNA]</scope>
    <source>
        <strain evidence="1 2">CECT 8620</strain>
    </source>
</reference>
<keyword evidence="2" id="KW-1185">Reference proteome</keyword>
<sequence>MTLYLVGAAIVLPAFLALAAYAYTRNPSLRPLAITRDSLAAAGQLETTSPVLVAISVGTQAELPVTSEELRNKITGAFRTYLIEPDVMFRRVEGSAAITATYIVGNNQIGPYAYEDIARGIAPATDAVRVQAAAAASKAAALARNPPKSFWGRLFSDRY</sequence>